<protein>
    <recommendedName>
        <fullName evidence="1">N-acetyltransferase domain-containing protein</fullName>
    </recommendedName>
</protein>
<dbReference type="PaxDb" id="55529-EKX42673"/>
<dbReference type="EnsemblProtists" id="EKX42673">
    <property type="protein sequence ID" value="EKX42673"/>
    <property type="gene ID" value="GUITHDRAFT_153511"/>
</dbReference>
<dbReference type="Pfam" id="PF00583">
    <property type="entry name" value="Acetyltransf_1"/>
    <property type="match status" value="1"/>
</dbReference>
<proteinExistence type="predicted"/>
<dbReference type="EMBL" id="JH993015">
    <property type="protein sequence ID" value="EKX42673.1"/>
    <property type="molecule type" value="Genomic_DNA"/>
</dbReference>
<dbReference type="SUPFAM" id="SSF55729">
    <property type="entry name" value="Acyl-CoA N-acyltransferases (Nat)"/>
    <property type="match status" value="1"/>
</dbReference>
<reference evidence="3" key="3">
    <citation type="submission" date="2015-06" db="UniProtKB">
        <authorList>
            <consortium name="EnsemblProtists"/>
        </authorList>
    </citation>
    <scope>IDENTIFICATION</scope>
</reference>
<dbReference type="GeneID" id="17299376"/>
<dbReference type="eggNOG" id="KOG3139">
    <property type="taxonomic scope" value="Eukaryota"/>
</dbReference>
<dbReference type="PANTHER" id="PTHR47542:SF2">
    <property type="entry name" value="ACYL-COA N-ACYLTRANSFERASES (NAT) SUPERFAMILY PROTEIN"/>
    <property type="match status" value="1"/>
</dbReference>
<dbReference type="Gene3D" id="3.40.630.30">
    <property type="match status" value="1"/>
</dbReference>
<keyword evidence="4" id="KW-1185">Reference proteome</keyword>
<dbReference type="CDD" id="cd04301">
    <property type="entry name" value="NAT_SF"/>
    <property type="match status" value="1"/>
</dbReference>
<dbReference type="Proteomes" id="UP000011087">
    <property type="component" value="Unassembled WGS sequence"/>
</dbReference>
<dbReference type="PROSITE" id="PS51186">
    <property type="entry name" value="GNAT"/>
    <property type="match status" value="1"/>
</dbReference>
<evidence type="ECO:0000259" key="1">
    <source>
        <dbReference type="PROSITE" id="PS51186"/>
    </source>
</evidence>
<organism evidence="2">
    <name type="scientific">Guillardia theta (strain CCMP2712)</name>
    <name type="common">Cryptophyte</name>
    <dbReference type="NCBI Taxonomy" id="905079"/>
    <lineage>
        <taxon>Eukaryota</taxon>
        <taxon>Cryptophyceae</taxon>
        <taxon>Pyrenomonadales</taxon>
        <taxon>Geminigeraceae</taxon>
        <taxon>Guillardia</taxon>
    </lineage>
</organism>
<dbReference type="InterPro" id="IPR000182">
    <property type="entry name" value="GNAT_dom"/>
</dbReference>
<dbReference type="PANTHER" id="PTHR47542">
    <property type="entry name" value="ACYL-COA N-ACYLTRANSFERASES (NAT) SUPERFAMILY PROTEIN"/>
    <property type="match status" value="1"/>
</dbReference>
<dbReference type="OrthoDB" id="41532at2759"/>
<dbReference type="HOGENOM" id="CLU_013985_23_1_1"/>
<dbReference type="InterPro" id="IPR016181">
    <property type="entry name" value="Acyl_CoA_acyltransferase"/>
</dbReference>
<dbReference type="OMA" id="RTGIKMV"/>
<sequence>MEQGWYTVLIPEKKDLTAKGYLQQLIKIEKRVFPKHESMASVFEAELRKRNTCVAVAVVNSTEVIGYILWTRERSEGKIVKLCVAPEYQKRGVGGRLLDTALGCLGALESQRGVTGACERVMLQVDPKREAAVKLYASRGFCQLRMLADYYCKGRDAMAAELIVGTS</sequence>
<accession>L1J2B7</accession>
<evidence type="ECO:0000313" key="2">
    <source>
        <dbReference type="EMBL" id="EKX42673.1"/>
    </source>
</evidence>
<feature type="domain" description="N-acetyltransferase" evidence="1">
    <location>
        <begin position="11"/>
        <end position="163"/>
    </location>
</feature>
<evidence type="ECO:0000313" key="3">
    <source>
        <dbReference type="EnsemblProtists" id="EKX42673"/>
    </source>
</evidence>
<name>L1J2B7_GUITC</name>
<reference evidence="4" key="2">
    <citation type="submission" date="2012-11" db="EMBL/GenBank/DDBJ databases">
        <authorList>
            <person name="Kuo A."/>
            <person name="Curtis B.A."/>
            <person name="Tanifuji G."/>
            <person name="Burki F."/>
            <person name="Gruber A."/>
            <person name="Irimia M."/>
            <person name="Maruyama S."/>
            <person name="Arias M.C."/>
            <person name="Ball S.G."/>
            <person name="Gile G.H."/>
            <person name="Hirakawa Y."/>
            <person name="Hopkins J.F."/>
            <person name="Rensing S.A."/>
            <person name="Schmutz J."/>
            <person name="Symeonidi A."/>
            <person name="Elias M."/>
            <person name="Eveleigh R.J."/>
            <person name="Herman E.K."/>
            <person name="Klute M.J."/>
            <person name="Nakayama T."/>
            <person name="Obornik M."/>
            <person name="Reyes-Prieto A."/>
            <person name="Armbrust E.V."/>
            <person name="Aves S.J."/>
            <person name="Beiko R.G."/>
            <person name="Coutinho P."/>
            <person name="Dacks J.B."/>
            <person name="Durnford D.G."/>
            <person name="Fast N.M."/>
            <person name="Green B.R."/>
            <person name="Grisdale C."/>
            <person name="Hempe F."/>
            <person name="Henrissat B."/>
            <person name="Hoppner M.P."/>
            <person name="Ishida K.-I."/>
            <person name="Kim E."/>
            <person name="Koreny L."/>
            <person name="Kroth P.G."/>
            <person name="Liu Y."/>
            <person name="Malik S.-B."/>
            <person name="Maier U.G."/>
            <person name="McRose D."/>
            <person name="Mock T."/>
            <person name="Neilson J.A."/>
            <person name="Onodera N.T."/>
            <person name="Poole A.M."/>
            <person name="Pritham E.J."/>
            <person name="Richards T.A."/>
            <person name="Rocap G."/>
            <person name="Roy S.W."/>
            <person name="Sarai C."/>
            <person name="Schaack S."/>
            <person name="Shirato S."/>
            <person name="Slamovits C.H."/>
            <person name="Spencer D.F."/>
            <person name="Suzuki S."/>
            <person name="Worden A.Z."/>
            <person name="Zauner S."/>
            <person name="Barry K."/>
            <person name="Bell C."/>
            <person name="Bharti A.K."/>
            <person name="Crow J.A."/>
            <person name="Grimwood J."/>
            <person name="Kramer R."/>
            <person name="Lindquist E."/>
            <person name="Lucas S."/>
            <person name="Salamov A."/>
            <person name="McFadden G.I."/>
            <person name="Lane C.E."/>
            <person name="Keeling P.J."/>
            <person name="Gray M.W."/>
            <person name="Grigoriev I.V."/>
            <person name="Archibald J.M."/>
        </authorList>
    </citation>
    <scope>NUCLEOTIDE SEQUENCE</scope>
    <source>
        <strain evidence="4">CCMP2712</strain>
    </source>
</reference>
<dbReference type="AlphaFoldDB" id="L1J2B7"/>
<feature type="non-terminal residue" evidence="2">
    <location>
        <position position="167"/>
    </location>
</feature>
<dbReference type="KEGG" id="gtt:GUITHDRAFT_153511"/>
<dbReference type="STRING" id="905079.L1J2B7"/>
<gene>
    <name evidence="2" type="ORF">GUITHDRAFT_153511</name>
</gene>
<dbReference type="GO" id="GO:0016747">
    <property type="term" value="F:acyltransferase activity, transferring groups other than amino-acyl groups"/>
    <property type="evidence" value="ECO:0007669"/>
    <property type="project" value="InterPro"/>
</dbReference>
<dbReference type="RefSeq" id="XP_005829653.1">
    <property type="nucleotide sequence ID" value="XM_005829596.1"/>
</dbReference>
<reference evidence="2 4" key="1">
    <citation type="journal article" date="2012" name="Nature">
        <title>Algal genomes reveal evolutionary mosaicism and the fate of nucleomorphs.</title>
        <authorList>
            <consortium name="DOE Joint Genome Institute"/>
            <person name="Curtis B.A."/>
            <person name="Tanifuji G."/>
            <person name="Burki F."/>
            <person name="Gruber A."/>
            <person name="Irimia M."/>
            <person name="Maruyama S."/>
            <person name="Arias M.C."/>
            <person name="Ball S.G."/>
            <person name="Gile G.H."/>
            <person name="Hirakawa Y."/>
            <person name="Hopkins J.F."/>
            <person name="Kuo A."/>
            <person name="Rensing S.A."/>
            <person name="Schmutz J."/>
            <person name="Symeonidi A."/>
            <person name="Elias M."/>
            <person name="Eveleigh R.J."/>
            <person name="Herman E.K."/>
            <person name="Klute M.J."/>
            <person name="Nakayama T."/>
            <person name="Obornik M."/>
            <person name="Reyes-Prieto A."/>
            <person name="Armbrust E.V."/>
            <person name="Aves S.J."/>
            <person name="Beiko R.G."/>
            <person name="Coutinho P."/>
            <person name="Dacks J.B."/>
            <person name="Durnford D.G."/>
            <person name="Fast N.M."/>
            <person name="Green B.R."/>
            <person name="Grisdale C.J."/>
            <person name="Hempel F."/>
            <person name="Henrissat B."/>
            <person name="Hoppner M.P."/>
            <person name="Ishida K."/>
            <person name="Kim E."/>
            <person name="Koreny L."/>
            <person name="Kroth P.G."/>
            <person name="Liu Y."/>
            <person name="Malik S.B."/>
            <person name="Maier U.G."/>
            <person name="McRose D."/>
            <person name="Mock T."/>
            <person name="Neilson J.A."/>
            <person name="Onodera N.T."/>
            <person name="Poole A.M."/>
            <person name="Pritham E.J."/>
            <person name="Richards T.A."/>
            <person name="Rocap G."/>
            <person name="Roy S.W."/>
            <person name="Sarai C."/>
            <person name="Schaack S."/>
            <person name="Shirato S."/>
            <person name="Slamovits C.H."/>
            <person name="Spencer D.F."/>
            <person name="Suzuki S."/>
            <person name="Worden A.Z."/>
            <person name="Zauner S."/>
            <person name="Barry K."/>
            <person name="Bell C."/>
            <person name="Bharti A.K."/>
            <person name="Crow J.A."/>
            <person name="Grimwood J."/>
            <person name="Kramer R."/>
            <person name="Lindquist E."/>
            <person name="Lucas S."/>
            <person name="Salamov A."/>
            <person name="McFadden G.I."/>
            <person name="Lane C.E."/>
            <person name="Keeling P.J."/>
            <person name="Gray M.W."/>
            <person name="Grigoriev I.V."/>
            <person name="Archibald J.M."/>
        </authorList>
    </citation>
    <scope>NUCLEOTIDE SEQUENCE</scope>
    <source>
        <strain evidence="2 4">CCMP2712</strain>
    </source>
</reference>
<evidence type="ECO:0000313" key="4">
    <source>
        <dbReference type="Proteomes" id="UP000011087"/>
    </source>
</evidence>